<name>A0A0L6JI51_9FIRM</name>
<dbReference type="PROSITE" id="PS51257">
    <property type="entry name" value="PROKAR_LIPOPROTEIN"/>
    <property type="match status" value="1"/>
</dbReference>
<feature type="compositionally biased region" description="Polar residues" evidence="1">
    <location>
        <begin position="109"/>
        <end position="122"/>
    </location>
</feature>
<accession>A0A0L6JI51</accession>
<dbReference type="AlphaFoldDB" id="A0A0L6JI51"/>
<feature type="compositionally biased region" description="Polar residues" evidence="1">
    <location>
        <begin position="37"/>
        <end position="49"/>
    </location>
</feature>
<sequence length="262" mass="28288">MSYKYIITIILVFILLSGCSSKEPASDIHESGTNIAANEDTASAQPNNESDYSSSGDSVSNMTPSPSYSTSTVMAKTSDTQKTSSPPKSTDSQKTTRAPKDSAKPGAKLSQNSTSNQSQKPSVSGDPKANRQNADVMGEIESVSADTIKVKLIEMPQFNRNRDNLPILTPVPDGNGQIKEMPSGGNVGDRPKRQEQTVKYTGETKTLKLSSQVDISSMQRVNQEMAETKLLLKDLKAGDIISAWYSDNSTDTVSKISIRSKR</sequence>
<dbReference type="eggNOG" id="ENOG50338PK">
    <property type="taxonomic scope" value="Bacteria"/>
</dbReference>
<comment type="caution">
    <text evidence="2">The sequence shown here is derived from an EMBL/GenBank/DDBJ whole genome shotgun (WGS) entry which is preliminary data.</text>
</comment>
<feature type="region of interest" description="Disordered" evidence="1">
    <location>
        <begin position="164"/>
        <end position="193"/>
    </location>
</feature>
<dbReference type="Proteomes" id="UP000036923">
    <property type="component" value="Unassembled WGS sequence"/>
</dbReference>
<dbReference type="RefSeq" id="WP_036941111.1">
    <property type="nucleotide sequence ID" value="NZ_JQKC01000014.1"/>
</dbReference>
<feature type="compositionally biased region" description="Low complexity" evidence="1">
    <location>
        <begin position="50"/>
        <end position="60"/>
    </location>
</feature>
<dbReference type="EMBL" id="LGTC01000001">
    <property type="protein sequence ID" value="KNY25531.1"/>
    <property type="molecule type" value="Genomic_DNA"/>
</dbReference>
<dbReference type="STRING" id="398512.Bccel_0791"/>
<keyword evidence="3" id="KW-1185">Reference proteome</keyword>
<protein>
    <submittedName>
        <fullName evidence="2">Uncharacterized protein</fullName>
    </submittedName>
</protein>
<reference evidence="3" key="1">
    <citation type="submission" date="2015-07" db="EMBL/GenBank/DDBJ databases">
        <title>Near-Complete Genome Sequence of the Cellulolytic Bacterium Bacteroides (Pseudobacteroides) cellulosolvens ATCC 35603.</title>
        <authorList>
            <person name="Dassa B."/>
            <person name="Utturkar S.M."/>
            <person name="Klingeman D.M."/>
            <person name="Hurt R.A."/>
            <person name="Keller M."/>
            <person name="Xu J."/>
            <person name="Reddy Y.H.K."/>
            <person name="Borovok I."/>
            <person name="Grinberg I.R."/>
            <person name="Lamed R."/>
            <person name="Zhivin O."/>
            <person name="Bayer E.A."/>
            <person name="Brown S.D."/>
        </authorList>
    </citation>
    <scope>NUCLEOTIDE SEQUENCE [LARGE SCALE GENOMIC DNA]</scope>
    <source>
        <strain evidence="3">DSM 2933</strain>
    </source>
</reference>
<evidence type="ECO:0000256" key="1">
    <source>
        <dbReference type="SAM" id="MobiDB-lite"/>
    </source>
</evidence>
<proteinExistence type="predicted"/>
<gene>
    <name evidence="2" type="ORF">Bccel_0791</name>
</gene>
<organism evidence="2 3">
    <name type="scientific">Pseudobacteroides cellulosolvens ATCC 35603 = DSM 2933</name>
    <dbReference type="NCBI Taxonomy" id="398512"/>
    <lineage>
        <taxon>Bacteria</taxon>
        <taxon>Bacillati</taxon>
        <taxon>Bacillota</taxon>
        <taxon>Clostridia</taxon>
        <taxon>Eubacteriales</taxon>
        <taxon>Oscillospiraceae</taxon>
        <taxon>Pseudobacteroides</taxon>
    </lineage>
</organism>
<evidence type="ECO:0000313" key="3">
    <source>
        <dbReference type="Proteomes" id="UP000036923"/>
    </source>
</evidence>
<feature type="compositionally biased region" description="Polar residues" evidence="1">
    <location>
        <begin position="61"/>
        <end position="96"/>
    </location>
</feature>
<feature type="region of interest" description="Disordered" evidence="1">
    <location>
        <begin position="37"/>
        <end position="131"/>
    </location>
</feature>
<evidence type="ECO:0000313" key="2">
    <source>
        <dbReference type="EMBL" id="KNY25531.1"/>
    </source>
</evidence>